<feature type="region of interest" description="Disordered" evidence="3">
    <location>
        <begin position="777"/>
        <end position="823"/>
    </location>
</feature>
<dbReference type="GO" id="GO:0000323">
    <property type="term" value="C:lytic vacuole"/>
    <property type="evidence" value="ECO:0007669"/>
    <property type="project" value="TreeGrafter"/>
</dbReference>
<feature type="compositionally biased region" description="Polar residues" evidence="3">
    <location>
        <begin position="102"/>
        <end position="116"/>
    </location>
</feature>
<dbReference type="InParanoid" id="A0A1Y1UNS1"/>
<evidence type="ECO:0000313" key="5">
    <source>
        <dbReference type="Proteomes" id="UP000193218"/>
    </source>
</evidence>
<organism evidence="4 5">
    <name type="scientific">Kockovaella imperatae</name>
    <dbReference type="NCBI Taxonomy" id="4999"/>
    <lineage>
        <taxon>Eukaryota</taxon>
        <taxon>Fungi</taxon>
        <taxon>Dikarya</taxon>
        <taxon>Basidiomycota</taxon>
        <taxon>Agaricomycotina</taxon>
        <taxon>Tremellomycetes</taxon>
        <taxon>Tremellales</taxon>
        <taxon>Cuniculitremaceae</taxon>
        <taxon>Kockovaella</taxon>
    </lineage>
</organism>
<comment type="caution">
    <text evidence="4">The sequence shown here is derived from an EMBL/GenBank/DDBJ whole genome shotgun (WGS) entry which is preliminary data.</text>
</comment>
<feature type="compositionally biased region" description="Low complexity" evidence="3">
    <location>
        <begin position="234"/>
        <end position="244"/>
    </location>
</feature>
<evidence type="ECO:0000256" key="2">
    <source>
        <dbReference type="SAM" id="Coils"/>
    </source>
</evidence>
<evidence type="ECO:0000256" key="1">
    <source>
        <dbReference type="ARBA" id="ARBA00023054"/>
    </source>
</evidence>
<dbReference type="GO" id="GO:0000149">
    <property type="term" value="F:SNARE binding"/>
    <property type="evidence" value="ECO:0007669"/>
    <property type="project" value="TreeGrafter"/>
</dbReference>
<dbReference type="PANTHER" id="PTHR15157:SF5">
    <property type="entry name" value="UV RADIATION RESISTANCE-ASSOCIATED GENE PROTEIN"/>
    <property type="match status" value="1"/>
</dbReference>
<evidence type="ECO:0000256" key="3">
    <source>
        <dbReference type="SAM" id="MobiDB-lite"/>
    </source>
</evidence>
<feature type="region of interest" description="Disordered" evidence="3">
    <location>
        <begin position="40"/>
        <end position="121"/>
    </location>
</feature>
<dbReference type="AlphaFoldDB" id="A0A1Y1UNS1"/>
<feature type="compositionally biased region" description="Low complexity" evidence="3">
    <location>
        <begin position="89"/>
        <end position="101"/>
    </location>
</feature>
<dbReference type="OrthoDB" id="72772at2759"/>
<dbReference type="STRING" id="4999.A0A1Y1UNS1"/>
<keyword evidence="1 2" id="KW-0175">Coiled coil</keyword>
<feature type="compositionally biased region" description="Polar residues" evidence="3">
    <location>
        <begin position="180"/>
        <end position="191"/>
    </location>
</feature>
<dbReference type="Proteomes" id="UP000193218">
    <property type="component" value="Unassembled WGS sequence"/>
</dbReference>
<accession>A0A1Y1UNS1</accession>
<feature type="compositionally biased region" description="Basic and acidic residues" evidence="3">
    <location>
        <begin position="77"/>
        <end position="88"/>
    </location>
</feature>
<sequence length="823" mass="90942">MSDELDGDVLDGPPTKPLIRHITGIRIHQLTLPESIPLASKLISDPPTENDERYTTLGESSKVHNSPEGLSSSLSLDHGESRRARRESTSTLRPSRSPSVSAHPTSPISPVQSSFRQRIPRPRSQTLAGEAIQHGHVSSSFIEVQESAMTTRRLARTFIVFRLPQTDQLDARPQARRFGSQESYKDSVTTGSSPSRARSSSSATSPLGPHARSPIPSPLSSPKLGPTIRTRIVSSPTASPSAASKDLPSMISGSRKPLSRPSVPPLNRSFSGKQIRPVSSPRSPTYSSPFPRPDVPFYISPIHHPSIHPRFVTLASEGDFAPWLTTEESGLDTFDVEVWYEDDDRGWRRANDLCRRIRLQDLRRREKQVSDPNTFEITLSSDPRGIYYLCQAPQSRSAKTKTQTIRHIVQRSLRETRMKDGVSVGGLLQLVNMQSVLADTEREIARVQARIEVLLQQDVDWRALRREIAQRETRCAWVQKASGHVDNMLQASEAHIVQRKQANDRRRSDLINAEQRSDLISGECADLQLTLDAVESERLGSFPAIHRWRMFHAQSLDALFPIQSLHPPTLLYSILDVPLPIPASPKDPAPPLSVPTSHLPAGCKVDERTTASALGYAAMVVQILGHLAGPTSGLAYPVTCVGSRSLVKDVISIMQGPRSFPLYAKGVERYRYEYAVFLLNKNIEILMQESNIRAMDVRQTLPNLKSLLLTLSSPVSNSNQTLASSMTIVNSNNSSRQTSYTFGNMTFGSPGSSVTGRESPSSSRVMFSGQSALFRGHERRSSLRPMVDLTRSLRGEDEDEDSETELVKEQGGLRQGGVAVVHS</sequence>
<dbReference type="GeneID" id="33556429"/>
<dbReference type="GO" id="GO:0005768">
    <property type="term" value="C:endosome"/>
    <property type="evidence" value="ECO:0007669"/>
    <property type="project" value="TreeGrafter"/>
</dbReference>
<keyword evidence="5" id="KW-1185">Reference proteome</keyword>
<reference evidence="4 5" key="1">
    <citation type="submission" date="2017-03" db="EMBL/GenBank/DDBJ databases">
        <title>Widespread Adenine N6-methylation of Active Genes in Fungi.</title>
        <authorList>
            <consortium name="DOE Joint Genome Institute"/>
            <person name="Mondo S.J."/>
            <person name="Dannebaum R.O."/>
            <person name="Kuo R.C."/>
            <person name="Louie K.B."/>
            <person name="Bewick A.J."/>
            <person name="Labutti K."/>
            <person name="Haridas S."/>
            <person name="Kuo A."/>
            <person name="Salamov A."/>
            <person name="Ahrendt S.R."/>
            <person name="Lau R."/>
            <person name="Bowen B.P."/>
            <person name="Lipzen A."/>
            <person name="Sullivan W."/>
            <person name="Andreopoulos W.B."/>
            <person name="Clum A."/>
            <person name="Lindquist E."/>
            <person name="Daum C."/>
            <person name="Northen T.R."/>
            <person name="Ramamoorthy G."/>
            <person name="Schmitz R.J."/>
            <person name="Gryganskyi A."/>
            <person name="Culley D."/>
            <person name="Magnuson J."/>
            <person name="James T.Y."/>
            <person name="O'Malley M.A."/>
            <person name="Stajich J.E."/>
            <person name="Spatafora J.W."/>
            <person name="Visel A."/>
            <person name="Grigoriev I.V."/>
        </authorList>
    </citation>
    <scope>NUCLEOTIDE SEQUENCE [LARGE SCALE GENOMIC DNA]</scope>
    <source>
        <strain evidence="4 5">NRRL Y-17943</strain>
    </source>
</reference>
<feature type="coiled-coil region" evidence="2">
    <location>
        <begin position="430"/>
        <end position="457"/>
    </location>
</feature>
<protein>
    <recommendedName>
        <fullName evidence="6">UV radiation resistance protein and autophagy-related subunit 14-domain-containing protein</fullName>
    </recommendedName>
</protein>
<feature type="compositionally biased region" description="Low complexity" evidence="3">
    <location>
        <begin position="192"/>
        <end position="206"/>
    </location>
</feature>
<feature type="region of interest" description="Disordered" evidence="3">
    <location>
        <begin position="171"/>
        <end position="290"/>
    </location>
</feature>
<dbReference type="GO" id="GO:0035493">
    <property type="term" value="P:SNARE complex assembly"/>
    <property type="evidence" value="ECO:0007669"/>
    <property type="project" value="TreeGrafter"/>
</dbReference>
<proteinExistence type="predicted"/>
<dbReference type="PANTHER" id="PTHR15157">
    <property type="entry name" value="UV RADIATION RESISTANCE-ASSOCIATED GENE PROTEIN"/>
    <property type="match status" value="1"/>
</dbReference>
<dbReference type="EMBL" id="NBSH01000002">
    <property type="protein sequence ID" value="ORX39691.1"/>
    <property type="molecule type" value="Genomic_DNA"/>
</dbReference>
<name>A0A1Y1UNS1_9TREE</name>
<gene>
    <name evidence="4" type="ORF">BD324DRAFT_614626</name>
</gene>
<dbReference type="RefSeq" id="XP_021873476.1">
    <property type="nucleotide sequence ID" value="XM_022014621.1"/>
</dbReference>
<evidence type="ECO:0008006" key="6">
    <source>
        <dbReference type="Google" id="ProtNLM"/>
    </source>
</evidence>
<evidence type="ECO:0000313" key="4">
    <source>
        <dbReference type="EMBL" id="ORX39691.1"/>
    </source>
</evidence>